<dbReference type="EMBL" id="SOAN01000001">
    <property type="protein sequence ID" value="TDS87275.1"/>
    <property type="molecule type" value="Genomic_DNA"/>
</dbReference>
<reference evidence="1 2" key="1">
    <citation type="submission" date="2019-03" db="EMBL/GenBank/DDBJ databases">
        <title>Genomic Encyclopedia of Type Strains, Phase III (KMG-III): the genomes of soil and plant-associated and newly described type strains.</title>
        <authorList>
            <person name="Whitman W."/>
        </authorList>
    </citation>
    <scope>NUCLEOTIDE SEQUENCE [LARGE SCALE GENOMIC DNA]</scope>
    <source>
        <strain evidence="1 2">DSM 27373</strain>
    </source>
</reference>
<protein>
    <recommendedName>
        <fullName evidence="3">Bacteriocin biosynthesis cyclodehydratase domain-containing protein</fullName>
    </recommendedName>
</protein>
<evidence type="ECO:0000313" key="1">
    <source>
        <dbReference type="EMBL" id="TDS87275.1"/>
    </source>
</evidence>
<organism evidence="1 2">
    <name type="scientific">Nesterenkonia aurantiaca</name>
    <dbReference type="NCBI Taxonomy" id="1436010"/>
    <lineage>
        <taxon>Bacteria</taxon>
        <taxon>Bacillati</taxon>
        <taxon>Actinomycetota</taxon>
        <taxon>Actinomycetes</taxon>
        <taxon>Micrococcales</taxon>
        <taxon>Micrococcaceae</taxon>
        <taxon>Nesterenkonia</taxon>
    </lineage>
</organism>
<dbReference type="Proteomes" id="UP000294506">
    <property type="component" value="Unassembled WGS sequence"/>
</dbReference>
<evidence type="ECO:0008006" key="3">
    <source>
        <dbReference type="Google" id="ProtNLM"/>
    </source>
</evidence>
<dbReference type="AlphaFoldDB" id="A0A4R7G797"/>
<gene>
    <name evidence="1" type="ORF">EV640_10157</name>
</gene>
<keyword evidence="2" id="KW-1185">Reference proteome</keyword>
<comment type="caution">
    <text evidence="1">The sequence shown here is derived from an EMBL/GenBank/DDBJ whole genome shotgun (WGS) entry which is preliminary data.</text>
</comment>
<dbReference type="GO" id="GO:0008641">
    <property type="term" value="F:ubiquitin-like modifier activating enzyme activity"/>
    <property type="evidence" value="ECO:0007669"/>
    <property type="project" value="InterPro"/>
</dbReference>
<evidence type="ECO:0000313" key="2">
    <source>
        <dbReference type="Proteomes" id="UP000294506"/>
    </source>
</evidence>
<proteinExistence type="predicted"/>
<accession>A0A4R7G797</accession>
<dbReference type="SUPFAM" id="SSF69572">
    <property type="entry name" value="Activating enzymes of the ubiquitin-like proteins"/>
    <property type="match status" value="1"/>
</dbReference>
<sequence length="316" mass="33197">MLDARTVQLGAGAQAARIIGPAQQTLKRLGEARTAGGIVEAAAAPGTAEQGLRVRARRQLAAVLIDGLPRPGALLAEQLARLPLGLLLLRDDHPVDREDVADGYPAAAVGQTRAGAVRRSCLRQNPEMTVITCSVLPPQPPATPEAAAPGLPQEPVDIHVIFAARAVDPARLFAAAARARLVLPVVHHLEEWQIGPLLSRERGPCPQCLELHGTASDPHWTAAQAALAEEAPIEERSSFFEEDLGFAGHAAPAQESAAAVVASLLAREIQLVIDGQFMPQTAARKIGLGAATGWLSLEPVTAHPECECRLRTPGPG</sequence>
<dbReference type="Gene3D" id="3.40.50.720">
    <property type="entry name" value="NAD(P)-binding Rossmann-like Domain"/>
    <property type="match status" value="1"/>
</dbReference>
<name>A0A4R7G797_9MICC</name>
<dbReference type="InterPro" id="IPR035985">
    <property type="entry name" value="Ubiquitin-activating_enz"/>
</dbReference>